<proteinExistence type="inferred from homology"/>
<dbReference type="EC" id="3.3.1.1" evidence="6"/>
<dbReference type="InterPro" id="IPR042172">
    <property type="entry name" value="Adenosylhomocyst_ase-like_sf"/>
</dbReference>
<dbReference type="GO" id="GO:0006730">
    <property type="term" value="P:one-carbon metabolic process"/>
    <property type="evidence" value="ECO:0007669"/>
    <property type="project" value="UniProtKB-KW"/>
</dbReference>
<evidence type="ECO:0000313" key="6">
    <source>
        <dbReference type="EMBL" id="KTD18934.1"/>
    </source>
</evidence>
<keyword evidence="6" id="KW-0378">Hydrolase</keyword>
<dbReference type="SUPFAM" id="SSF51735">
    <property type="entry name" value="NAD(P)-binding Rossmann-fold domains"/>
    <property type="match status" value="1"/>
</dbReference>
<keyword evidence="3" id="KW-0554">One-carbon metabolism</keyword>
<dbReference type="InterPro" id="IPR036291">
    <property type="entry name" value="NAD(P)-bd_dom_sf"/>
</dbReference>
<comment type="caution">
    <text evidence="6">The sequence shown here is derived from an EMBL/GenBank/DDBJ whole genome shotgun (WGS) entry which is preliminary data.</text>
</comment>
<keyword evidence="7" id="KW-1185">Reference proteome</keyword>
<dbReference type="InterPro" id="IPR015878">
    <property type="entry name" value="Ado_hCys_hydrolase_NAD-bd"/>
</dbReference>
<dbReference type="STRING" id="456.Ljor_0157"/>
<dbReference type="Gene3D" id="3.40.50.1480">
    <property type="entry name" value="Adenosylhomocysteinase-like"/>
    <property type="match status" value="1"/>
</dbReference>
<evidence type="ECO:0000256" key="3">
    <source>
        <dbReference type="ARBA" id="ARBA00022563"/>
    </source>
</evidence>
<dbReference type="GO" id="GO:0004013">
    <property type="term" value="F:adenosylhomocysteinase activity"/>
    <property type="evidence" value="ECO:0007669"/>
    <property type="project" value="TreeGrafter"/>
</dbReference>
<organism evidence="6 7">
    <name type="scientific">Legionella jordanis</name>
    <dbReference type="NCBI Taxonomy" id="456"/>
    <lineage>
        <taxon>Bacteria</taxon>
        <taxon>Pseudomonadati</taxon>
        <taxon>Pseudomonadota</taxon>
        <taxon>Gammaproteobacteria</taxon>
        <taxon>Legionellales</taxon>
        <taxon>Legionellaceae</taxon>
        <taxon>Legionella</taxon>
    </lineage>
</organism>
<dbReference type="OrthoDB" id="9805103at2"/>
<evidence type="ECO:0000256" key="4">
    <source>
        <dbReference type="ARBA" id="ARBA00023027"/>
    </source>
</evidence>
<dbReference type="PATRIC" id="fig|456.5.peg.173"/>
<evidence type="ECO:0000313" key="7">
    <source>
        <dbReference type="Proteomes" id="UP000055035"/>
    </source>
</evidence>
<sequence length="357" mass="40288">MYDLDSLITHNLQTYPDNHFYLQRELREQWEKTKPLLGVRILHNIPLTHETLIKLEPLLAAGAEVTVTHVQFLSPPNEQIVQLLENIGLDYVPNHLELLGEYDIALDCCAEVLDMPNIKILKGAVELTQTGGERYRQANIPFPVINVDDSRLKKLEGMYGTGEAFVRAIQELTQQSIKNQPFLLFGFGKVGRGIARYLGTETSKLTVVDQSERALNRAVESGFEALSPTQVETIKERAKQAFCIVTATGIPGQLAKYLNPTDCSQAYIANMGATDEIGSNFNHAKVLCSRKPVNFALKHPTLLHFIDPVFYAHNLAARLILEHNYAPGYHPFPSYLDDLIINMWHQHNRLDISDIFE</sequence>
<dbReference type="PANTHER" id="PTHR23420">
    <property type="entry name" value="ADENOSYLHOMOCYSTEINASE"/>
    <property type="match status" value="1"/>
</dbReference>
<dbReference type="RefSeq" id="WP_058469744.1">
    <property type="nucleotide sequence ID" value="NZ_CAAAIC010000005.1"/>
</dbReference>
<name>A0A0W0VGP7_9GAMM</name>
<dbReference type="EMBL" id="LNYJ01000003">
    <property type="protein sequence ID" value="KTD18934.1"/>
    <property type="molecule type" value="Genomic_DNA"/>
</dbReference>
<dbReference type="SUPFAM" id="SSF52283">
    <property type="entry name" value="Formate/glycerate dehydrogenase catalytic domain-like"/>
    <property type="match status" value="1"/>
</dbReference>
<dbReference type="PANTHER" id="PTHR23420:SF0">
    <property type="entry name" value="ADENOSYLHOMOCYSTEINASE"/>
    <property type="match status" value="1"/>
</dbReference>
<reference evidence="6 7" key="1">
    <citation type="submission" date="2015-11" db="EMBL/GenBank/DDBJ databases">
        <title>Genomic analysis of 38 Legionella species identifies large and diverse effector repertoires.</title>
        <authorList>
            <person name="Burstein D."/>
            <person name="Amaro F."/>
            <person name="Zusman T."/>
            <person name="Lifshitz Z."/>
            <person name="Cohen O."/>
            <person name="Gilbert J.A."/>
            <person name="Pupko T."/>
            <person name="Shuman H.A."/>
            <person name="Segal G."/>
        </authorList>
    </citation>
    <scope>NUCLEOTIDE SEQUENCE [LARGE SCALE GENOMIC DNA]</scope>
    <source>
        <strain evidence="6 7">BL-540</strain>
    </source>
</reference>
<evidence type="ECO:0000256" key="2">
    <source>
        <dbReference type="ARBA" id="ARBA00007122"/>
    </source>
</evidence>
<dbReference type="GO" id="GO:0033353">
    <property type="term" value="P:S-adenosylmethionine cycle"/>
    <property type="evidence" value="ECO:0007669"/>
    <property type="project" value="TreeGrafter"/>
</dbReference>
<dbReference type="Proteomes" id="UP000055035">
    <property type="component" value="Unassembled WGS sequence"/>
</dbReference>
<accession>A0A0W0VGP7</accession>
<dbReference type="GO" id="GO:0005829">
    <property type="term" value="C:cytosol"/>
    <property type="evidence" value="ECO:0007669"/>
    <property type="project" value="TreeGrafter"/>
</dbReference>
<dbReference type="Gene3D" id="3.40.50.720">
    <property type="entry name" value="NAD(P)-binding Rossmann-like Domain"/>
    <property type="match status" value="1"/>
</dbReference>
<comment type="similarity">
    <text evidence="2">Belongs to the adenosylhomocysteinase family.</text>
</comment>
<dbReference type="AlphaFoldDB" id="A0A0W0VGP7"/>
<comment type="cofactor">
    <cofactor evidence="1">
        <name>NAD(+)</name>
        <dbReference type="ChEBI" id="CHEBI:57540"/>
    </cofactor>
</comment>
<dbReference type="SMART" id="SM00997">
    <property type="entry name" value="AdoHcyase_NAD"/>
    <property type="match status" value="1"/>
</dbReference>
<gene>
    <name evidence="6" type="primary">sAM1</name>
    <name evidence="6" type="ORF">Ljor_0157</name>
</gene>
<protein>
    <submittedName>
        <fullName evidence="6">Adenosylhomocysteinase</fullName>
        <ecNumber evidence="6">3.3.1.1</ecNumber>
    </submittedName>
</protein>
<keyword evidence="4" id="KW-0520">NAD</keyword>
<evidence type="ECO:0000256" key="1">
    <source>
        <dbReference type="ARBA" id="ARBA00001911"/>
    </source>
</evidence>
<evidence type="ECO:0000259" key="5">
    <source>
        <dbReference type="SMART" id="SM00997"/>
    </source>
</evidence>
<dbReference type="InterPro" id="IPR000043">
    <property type="entry name" value="Adenosylhomocysteinase-like"/>
</dbReference>
<feature type="domain" description="S-adenosyl-L-homocysteine hydrolase NAD binding" evidence="5">
    <location>
        <begin position="157"/>
        <end position="320"/>
    </location>
</feature>